<feature type="compositionally biased region" description="Basic and acidic residues" evidence="6">
    <location>
        <begin position="235"/>
        <end position="244"/>
    </location>
</feature>
<feature type="compositionally biased region" description="Acidic residues" evidence="6">
    <location>
        <begin position="148"/>
        <end position="222"/>
    </location>
</feature>
<proteinExistence type="inferred from homology"/>
<keyword evidence="3 4" id="KW-0413">Isomerase</keyword>
<evidence type="ECO:0000256" key="6">
    <source>
        <dbReference type="SAM" id="MobiDB-lite"/>
    </source>
</evidence>
<feature type="domain" description="PPIase FKBP-type" evidence="7">
    <location>
        <begin position="297"/>
        <end position="384"/>
    </location>
</feature>
<comment type="catalytic activity">
    <reaction evidence="1 4 5">
        <text>[protein]-peptidylproline (omega=180) = [protein]-peptidylproline (omega=0)</text>
        <dbReference type="Rhea" id="RHEA:16237"/>
        <dbReference type="Rhea" id="RHEA-COMP:10747"/>
        <dbReference type="Rhea" id="RHEA-COMP:10748"/>
        <dbReference type="ChEBI" id="CHEBI:83833"/>
        <dbReference type="ChEBI" id="CHEBI:83834"/>
        <dbReference type="EC" id="5.2.1.8"/>
    </reaction>
</comment>
<dbReference type="GO" id="GO:0003755">
    <property type="term" value="F:peptidyl-prolyl cis-trans isomerase activity"/>
    <property type="evidence" value="ECO:0007669"/>
    <property type="project" value="UniProtKB-KW"/>
</dbReference>
<dbReference type="Proteomes" id="UP000549394">
    <property type="component" value="Unassembled WGS sequence"/>
</dbReference>
<dbReference type="PANTHER" id="PTHR43811:SF19">
    <property type="entry name" value="39 KDA FK506-BINDING NUCLEAR PROTEIN"/>
    <property type="match status" value="1"/>
</dbReference>
<dbReference type="Pfam" id="PF17800">
    <property type="entry name" value="NPL"/>
    <property type="match status" value="1"/>
</dbReference>
<dbReference type="PANTHER" id="PTHR43811">
    <property type="entry name" value="FKBP-TYPE PEPTIDYL-PROLYL CIS-TRANS ISOMERASE FKPA"/>
    <property type="match status" value="1"/>
</dbReference>
<dbReference type="Gene3D" id="2.60.120.340">
    <property type="entry name" value="Nucleoplasmin core domain"/>
    <property type="match status" value="1"/>
</dbReference>
<feature type="region of interest" description="Disordered" evidence="6">
    <location>
        <begin position="148"/>
        <end position="272"/>
    </location>
</feature>
<keyword evidence="2 4" id="KW-0697">Rotamase</keyword>
<dbReference type="PROSITE" id="PS50059">
    <property type="entry name" value="FKBP_PPIASE"/>
    <property type="match status" value="1"/>
</dbReference>
<dbReference type="EC" id="5.2.1.8" evidence="4"/>
<dbReference type="PIRSF" id="PIRSF001473">
    <property type="entry name" value="FK506-bp_FPR3"/>
    <property type="match status" value="1"/>
</dbReference>
<evidence type="ECO:0000256" key="2">
    <source>
        <dbReference type="ARBA" id="ARBA00023110"/>
    </source>
</evidence>
<gene>
    <name evidence="8" type="ORF">DGYR_LOCUS5161</name>
</gene>
<protein>
    <recommendedName>
        <fullName evidence="4">FK506-binding protein</fullName>
        <ecNumber evidence="4">5.2.1.8</ecNumber>
    </recommendedName>
</protein>
<dbReference type="InterPro" id="IPR041232">
    <property type="entry name" value="NPL"/>
</dbReference>
<keyword evidence="9" id="KW-1185">Reference proteome</keyword>
<name>A0A7I8VM72_9ANNE</name>
<evidence type="ECO:0000313" key="9">
    <source>
        <dbReference type="Proteomes" id="UP000549394"/>
    </source>
</evidence>
<organism evidence="8 9">
    <name type="scientific">Dimorphilus gyrociliatus</name>
    <dbReference type="NCBI Taxonomy" id="2664684"/>
    <lineage>
        <taxon>Eukaryota</taxon>
        <taxon>Metazoa</taxon>
        <taxon>Spiralia</taxon>
        <taxon>Lophotrochozoa</taxon>
        <taxon>Annelida</taxon>
        <taxon>Polychaeta</taxon>
        <taxon>Polychaeta incertae sedis</taxon>
        <taxon>Dinophilidae</taxon>
        <taxon>Dimorphilus</taxon>
    </lineage>
</organism>
<reference evidence="8 9" key="1">
    <citation type="submission" date="2020-08" db="EMBL/GenBank/DDBJ databases">
        <authorList>
            <person name="Hejnol A."/>
        </authorList>
    </citation>
    <scope>NUCLEOTIDE SEQUENCE [LARGE SCALE GENOMIC DNA]</scope>
</reference>
<dbReference type="Pfam" id="PF00254">
    <property type="entry name" value="FKBP_C"/>
    <property type="match status" value="1"/>
</dbReference>
<dbReference type="SUPFAM" id="SSF54534">
    <property type="entry name" value="FKBP-like"/>
    <property type="match status" value="1"/>
</dbReference>
<dbReference type="GO" id="GO:0000785">
    <property type="term" value="C:chromatin"/>
    <property type="evidence" value="ECO:0007669"/>
    <property type="project" value="TreeGrafter"/>
</dbReference>
<accession>A0A7I8VM72</accession>
<evidence type="ECO:0000256" key="1">
    <source>
        <dbReference type="ARBA" id="ARBA00000971"/>
    </source>
</evidence>
<feature type="compositionally biased region" description="Basic residues" evidence="6">
    <location>
        <begin position="262"/>
        <end position="272"/>
    </location>
</feature>
<comment type="caution">
    <text evidence="8">The sequence shown here is derived from an EMBL/GenBank/DDBJ whole genome shotgun (WGS) entry which is preliminary data.</text>
</comment>
<dbReference type="EMBL" id="CAJFCJ010000006">
    <property type="protein sequence ID" value="CAD5116552.1"/>
    <property type="molecule type" value="Genomic_DNA"/>
</dbReference>
<dbReference type="GO" id="GO:0005730">
    <property type="term" value="C:nucleolus"/>
    <property type="evidence" value="ECO:0007669"/>
    <property type="project" value="TreeGrafter"/>
</dbReference>
<dbReference type="InterPro" id="IPR046357">
    <property type="entry name" value="PPIase_dom_sf"/>
</dbReference>
<dbReference type="FunFam" id="3.10.50.40:FF:000006">
    <property type="entry name" value="Peptidyl-prolyl cis-trans isomerase"/>
    <property type="match status" value="1"/>
</dbReference>
<evidence type="ECO:0000256" key="5">
    <source>
        <dbReference type="PROSITE-ProRule" id="PRU00277"/>
    </source>
</evidence>
<dbReference type="InterPro" id="IPR023566">
    <property type="entry name" value="PPIase_Fpr3/Fpr4-like"/>
</dbReference>
<sequence>MKLSDYTSTFWGVKVPAESSVSQTCQKSFQLTMACLKVTEEGGTNTQKSSLYFKQEGSDDILLCALDNSNQCQRLNLAFRAGDKIDFFADGPNEIHLSGFLIDPDNSDDDEDYDADADVNALVNNGDFGLMEDDDSDDESYAEEECMVDNAENDSDDDSDVDDSLDDEEVDVDDEIDEDDDEEVDDDDNEDDDDDDDEDEDDEEEDDDDEDGDEEEAEEEVEAPQLVQSEKKKKNGVEKTNGKDNKKRKLQDRTLEEQSPTQKKKQKTETKKVKRVLKGNIVAVDELEGKGSEAKEGKKVLLYYTGKLGSNGKEFDSCTSGKPFAFRLGSNEVIKGWEIGVKGMKVGGKRTLTIPPKMAYGGKSLPGIPSNSTLVFDLELKGVKK</sequence>
<dbReference type="InterPro" id="IPR001179">
    <property type="entry name" value="PPIase_FKBP_dom"/>
</dbReference>
<evidence type="ECO:0000256" key="3">
    <source>
        <dbReference type="ARBA" id="ARBA00023235"/>
    </source>
</evidence>
<dbReference type="Gene3D" id="3.10.50.40">
    <property type="match status" value="1"/>
</dbReference>
<evidence type="ECO:0000256" key="4">
    <source>
        <dbReference type="PIRNR" id="PIRNR001473"/>
    </source>
</evidence>
<evidence type="ECO:0000313" key="8">
    <source>
        <dbReference type="EMBL" id="CAD5116552.1"/>
    </source>
</evidence>
<comment type="similarity">
    <text evidence="4">Belongs to the FKBP-type PPIase family.</text>
</comment>
<dbReference type="OrthoDB" id="1902587at2759"/>
<evidence type="ECO:0000259" key="7">
    <source>
        <dbReference type="PROSITE" id="PS50059"/>
    </source>
</evidence>
<dbReference type="AlphaFoldDB" id="A0A7I8VM72"/>